<keyword evidence="3 10" id="KW-0813">Transport</keyword>
<dbReference type="Pfam" id="PF00153">
    <property type="entry name" value="Mito_carr"/>
    <property type="match status" value="3"/>
</dbReference>
<evidence type="ECO:0000256" key="7">
    <source>
        <dbReference type="ARBA" id="ARBA00023128"/>
    </source>
</evidence>
<dbReference type="OMA" id="WSSAVMG"/>
<evidence type="ECO:0000256" key="9">
    <source>
        <dbReference type="PROSITE-ProRule" id="PRU00282"/>
    </source>
</evidence>
<dbReference type="Gene3D" id="1.50.40.10">
    <property type="entry name" value="Mitochondrial carrier domain"/>
    <property type="match status" value="1"/>
</dbReference>
<keyword evidence="12" id="KW-1185">Reference proteome</keyword>
<feature type="repeat" description="Solcar" evidence="9">
    <location>
        <begin position="212"/>
        <end position="295"/>
    </location>
</feature>
<comment type="similarity">
    <text evidence="2 10">Belongs to the mitochondrial carrier (TC 2.A.29) family.</text>
</comment>
<dbReference type="InterPro" id="IPR023395">
    <property type="entry name" value="MCP_dom_sf"/>
</dbReference>
<keyword evidence="5" id="KW-0677">Repeat</keyword>
<keyword evidence="6" id="KW-1133">Transmembrane helix</keyword>
<comment type="subcellular location">
    <subcellularLocation>
        <location evidence="1">Mitochondrion membrane</location>
        <topology evidence="1">Multi-pass membrane protein</topology>
    </subcellularLocation>
</comment>
<dbReference type="SUPFAM" id="SSF103506">
    <property type="entry name" value="Mitochondrial carrier"/>
    <property type="match status" value="1"/>
</dbReference>
<dbReference type="PROSITE" id="PS50920">
    <property type="entry name" value="SOLCAR"/>
    <property type="match status" value="3"/>
</dbReference>
<dbReference type="STRING" id="6832.A0A553NNV8"/>
<dbReference type="GO" id="GO:0015227">
    <property type="term" value="F:O-acyl-L-carnitine transmembrane transporter activity"/>
    <property type="evidence" value="ECO:0007669"/>
    <property type="project" value="TreeGrafter"/>
</dbReference>
<evidence type="ECO:0000256" key="1">
    <source>
        <dbReference type="ARBA" id="ARBA00004225"/>
    </source>
</evidence>
<evidence type="ECO:0000313" key="11">
    <source>
        <dbReference type="EMBL" id="TRY67122.1"/>
    </source>
</evidence>
<dbReference type="PANTHER" id="PTHR45624:SF4">
    <property type="entry name" value="CONGESTED-LIKE TRACHEA PROTEIN-RELATED"/>
    <property type="match status" value="1"/>
</dbReference>
<sequence>MSHLSDLAKLKAQIRSNPNLNVFSGAVGGLASLTIGHPLDTVKVTLQTMKADSSGKMPYAGMLDCSKKLIKSDGILSLYRGLGSMIIMTMPRFALTFHGNALGKQLYAKWFPRDEKKTGVPVGQILFGGTFSQILVSPFIVAPFERVKVLMQTQKPREFKNQWDCFKFLLNKQGLASVFRGIPITYSRDMPTFGFYFLCYELVKYAFDKEGSNPLVTLLAGGCAGVGGWAVAIPMDTIKNRHQATMKKYNSFVTLKHLIKEEGFTGLFRGGGTILIRAFPTNAAAFLGYETCVSLIARFTAI</sequence>
<dbReference type="GO" id="GO:0006839">
    <property type="term" value="P:mitochondrial transport"/>
    <property type="evidence" value="ECO:0007669"/>
    <property type="project" value="TreeGrafter"/>
</dbReference>
<dbReference type="PANTHER" id="PTHR45624">
    <property type="entry name" value="MITOCHONDRIAL BASIC AMINO ACIDS TRANSPORTER-RELATED"/>
    <property type="match status" value="1"/>
</dbReference>
<evidence type="ECO:0000256" key="6">
    <source>
        <dbReference type="ARBA" id="ARBA00022989"/>
    </source>
</evidence>
<dbReference type="GO" id="GO:0031966">
    <property type="term" value="C:mitochondrial membrane"/>
    <property type="evidence" value="ECO:0007669"/>
    <property type="project" value="UniProtKB-SubCell"/>
</dbReference>
<reference evidence="11 12" key="1">
    <citation type="journal article" date="2018" name="Nat. Ecol. Evol.">
        <title>Genomic signatures of mitonuclear coevolution across populations of Tigriopus californicus.</title>
        <authorList>
            <person name="Barreto F.S."/>
            <person name="Watson E.T."/>
            <person name="Lima T.G."/>
            <person name="Willett C.S."/>
            <person name="Edmands S."/>
            <person name="Li W."/>
            <person name="Burton R.S."/>
        </authorList>
    </citation>
    <scope>NUCLEOTIDE SEQUENCE [LARGE SCALE GENOMIC DNA]</scope>
    <source>
        <strain evidence="11 12">San Diego</strain>
    </source>
</reference>
<dbReference type="GO" id="GO:1902603">
    <property type="term" value="P:carnitine transmembrane transport"/>
    <property type="evidence" value="ECO:0007669"/>
    <property type="project" value="TreeGrafter"/>
</dbReference>
<evidence type="ECO:0000256" key="4">
    <source>
        <dbReference type="ARBA" id="ARBA00022692"/>
    </source>
</evidence>
<accession>A0A553NNV8</accession>
<evidence type="ECO:0000256" key="10">
    <source>
        <dbReference type="RuleBase" id="RU000488"/>
    </source>
</evidence>
<keyword evidence="8 9" id="KW-0472">Membrane</keyword>
<dbReference type="OrthoDB" id="193856at2759"/>
<evidence type="ECO:0000256" key="8">
    <source>
        <dbReference type="ARBA" id="ARBA00023136"/>
    </source>
</evidence>
<evidence type="ECO:0000256" key="2">
    <source>
        <dbReference type="ARBA" id="ARBA00006375"/>
    </source>
</evidence>
<feature type="repeat" description="Solcar" evidence="9">
    <location>
        <begin position="16"/>
        <end position="106"/>
    </location>
</feature>
<dbReference type="Proteomes" id="UP000318571">
    <property type="component" value="Chromosome 4"/>
</dbReference>
<dbReference type="InterPro" id="IPR018108">
    <property type="entry name" value="MCP_transmembrane"/>
</dbReference>
<evidence type="ECO:0000313" key="12">
    <source>
        <dbReference type="Proteomes" id="UP000318571"/>
    </source>
</evidence>
<evidence type="ECO:0000256" key="5">
    <source>
        <dbReference type="ARBA" id="ARBA00022737"/>
    </source>
</evidence>
<keyword evidence="4 9" id="KW-0812">Transmembrane</keyword>
<protein>
    <recommendedName>
        <fullName evidence="13">Mitochondrial carrier protein</fullName>
    </recommendedName>
</protein>
<evidence type="ECO:0008006" key="13">
    <source>
        <dbReference type="Google" id="ProtNLM"/>
    </source>
</evidence>
<organism evidence="11 12">
    <name type="scientific">Tigriopus californicus</name>
    <name type="common">Marine copepod</name>
    <dbReference type="NCBI Taxonomy" id="6832"/>
    <lineage>
        <taxon>Eukaryota</taxon>
        <taxon>Metazoa</taxon>
        <taxon>Ecdysozoa</taxon>
        <taxon>Arthropoda</taxon>
        <taxon>Crustacea</taxon>
        <taxon>Multicrustacea</taxon>
        <taxon>Hexanauplia</taxon>
        <taxon>Copepoda</taxon>
        <taxon>Harpacticoida</taxon>
        <taxon>Harpacticidae</taxon>
        <taxon>Tigriopus</taxon>
    </lineage>
</organism>
<comment type="caution">
    <text evidence="11">The sequence shown here is derived from an EMBL/GenBank/DDBJ whole genome shotgun (WGS) entry which is preliminary data.</text>
</comment>
<dbReference type="InterPro" id="IPR002067">
    <property type="entry name" value="MCP"/>
</dbReference>
<keyword evidence="7" id="KW-0496">Mitochondrion</keyword>
<feature type="repeat" description="Solcar" evidence="9">
    <location>
        <begin position="123"/>
        <end position="206"/>
    </location>
</feature>
<dbReference type="PRINTS" id="PR00926">
    <property type="entry name" value="MITOCARRIER"/>
</dbReference>
<gene>
    <name evidence="11" type="ORF">TCAL_13127</name>
</gene>
<proteinExistence type="inferred from homology"/>
<evidence type="ECO:0000256" key="3">
    <source>
        <dbReference type="ARBA" id="ARBA00022448"/>
    </source>
</evidence>
<dbReference type="InterPro" id="IPR050567">
    <property type="entry name" value="Mitochondrial_Carrier"/>
</dbReference>
<dbReference type="EMBL" id="VCGU01000011">
    <property type="protein sequence ID" value="TRY67122.1"/>
    <property type="molecule type" value="Genomic_DNA"/>
</dbReference>
<name>A0A553NNV8_TIGCA</name>
<dbReference type="AlphaFoldDB" id="A0A553NNV8"/>